<accession>A0A4R3VWD3</accession>
<evidence type="ECO:0000313" key="6">
    <source>
        <dbReference type="EMBL" id="TCV19941.1"/>
    </source>
</evidence>
<gene>
    <name evidence="6" type="ORF">EDC17_100340</name>
</gene>
<dbReference type="InterPro" id="IPR041382">
    <property type="entry name" value="SH3_16"/>
</dbReference>
<keyword evidence="7" id="KW-1185">Reference proteome</keyword>
<dbReference type="InterPro" id="IPR000064">
    <property type="entry name" value="NLP_P60_dom"/>
</dbReference>
<feature type="domain" description="NlpC/P60" evidence="5">
    <location>
        <begin position="120"/>
        <end position="249"/>
    </location>
</feature>
<dbReference type="Gene3D" id="2.30.30.40">
    <property type="entry name" value="SH3 Domains"/>
    <property type="match status" value="1"/>
</dbReference>
<evidence type="ECO:0000313" key="7">
    <source>
        <dbReference type="Proteomes" id="UP000295197"/>
    </source>
</evidence>
<protein>
    <submittedName>
        <fullName evidence="6">NlpC/P60 family protein</fullName>
    </submittedName>
</protein>
<dbReference type="PANTHER" id="PTHR47053:SF1">
    <property type="entry name" value="MUREIN DD-ENDOPEPTIDASE MEPH-RELATED"/>
    <property type="match status" value="1"/>
</dbReference>
<dbReference type="InterPro" id="IPR051202">
    <property type="entry name" value="Peptidase_C40"/>
</dbReference>
<keyword evidence="2" id="KW-0645">Protease</keyword>
<proteinExistence type="inferred from homology"/>
<dbReference type="GO" id="GO:0008234">
    <property type="term" value="F:cysteine-type peptidase activity"/>
    <property type="evidence" value="ECO:0007669"/>
    <property type="project" value="UniProtKB-KW"/>
</dbReference>
<evidence type="ECO:0000256" key="4">
    <source>
        <dbReference type="ARBA" id="ARBA00022807"/>
    </source>
</evidence>
<keyword evidence="3" id="KW-0378">Hydrolase</keyword>
<keyword evidence="4" id="KW-0788">Thiol protease</keyword>
<organism evidence="6 7">
    <name type="scientific">Sphingobacterium alimentarium</name>
    <dbReference type="NCBI Taxonomy" id="797292"/>
    <lineage>
        <taxon>Bacteria</taxon>
        <taxon>Pseudomonadati</taxon>
        <taxon>Bacteroidota</taxon>
        <taxon>Sphingobacteriia</taxon>
        <taxon>Sphingobacteriales</taxon>
        <taxon>Sphingobacteriaceae</taxon>
        <taxon>Sphingobacterium</taxon>
    </lineage>
</organism>
<dbReference type="GO" id="GO:0006508">
    <property type="term" value="P:proteolysis"/>
    <property type="evidence" value="ECO:0007669"/>
    <property type="project" value="UniProtKB-KW"/>
</dbReference>
<sequence length="249" mass="28157">MSISACNLSIVPLRAEPDHRSEMVSQILFGECFKMLEEGIDFVKIRTLDTNYEGWVQKHQFGSVTFASESTATIVDLQGAQAITEDNTIFLLPGTRIQNQTIQIGNDTFKIEGSLRQARIDDFEQEFNGLCQYYLQAPYMWGGRSIYGIDCSGFSQAVCNHFGISLPRDAYQQAETGITVDFLTEIKAGDLAFFDNEQGKITHVGVMLDKETIIHASAQVRIDKMDSHGIFNADQNRYTHKLRIVKRYF</sequence>
<comment type="caution">
    <text evidence="6">The sequence shown here is derived from an EMBL/GenBank/DDBJ whole genome shotgun (WGS) entry which is preliminary data.</text>
</comment>
<reference evidence="6 7" key="1">
    <citation type="submission" date="2019-03" db="EMBL/GenBank/DDBJ databases">
        <title>Genomic Encyclopedia of Type Strains, Phase IV (KMG-IV): sequencing the most valuable type-strain genomes for metagenomic binning, comparative biology and taxonomic classification.</title>
        <authorList>
            <person name="Goeker M."/>
        </authorList>
    </citation>
    <scope>NUCLEOTIDE SEQUENCE [LARGE SCALE GENOMIC DNA]</scope>
    <source>
        <strain evidence="6 7">DSM 22362</strain>
    </source>
</reference>
<dbReference type="EMBL" id="SMBZ01000003">
    <property type="protein sequence ID" value="TCV19941.1"/>
    <property type="molecule type" value="Genomic_DNA"/>
</dbReference>
<evidence type="ECO:0000256" key="2">
    <source>
        <dbReference type="ARBA" id="ARBA00022670"/>
    </source>
</evidence>
<comment type="similarity">
    <text evidence="1">Belongs to the peptidase C40 family.</text>
</comment>
<dbReference type="OrthoDB" id="9813368at2"/>
<dbReference type="Gene3D" id="3.90.1720.10">
    <property type="entry name" value="endopeptidase domain like (from Nostoc punctiforme)"/>
    <property type="match status" value="1"/>
</dbReference>
<name>A0A4R3VWD3_9SPHI</name>
<evidence type="ECO:0000256" key="1">
    <source>
        <dbReference type="ARBA" id="ARBA00007074"/>
    </source>
</evidence>
<evidence type="ECO:0000259" key="5">
    <source>
        <dbReference type="PROSITE" id="PS51935"/>
    </source>
</evidence>
<dbReference type="InterPro" id="IPR038765">
    <property type="entry name" value="Papain-like_cys_pep_sf"/>
</dbReference>
<dbReference type="Pfam" id="PF00877">
    <property type="entry name" value="NLPC_P60"/>
    <property type="match status" value="1"/>
</dbReference>
<dbReference type="PROSITE" id="PS51935">
    <property type="entry name" value="NLPC_P60"/>
    <property type="match status" value="1"/>
</dbReference>
<dbReference type="SUPFAM" id="SSF54001">
    <property type="entry name" value="Cysteine proteinases"/>
    <property type="match status" value="1"/>
</dbReference>
<dbReference type="PANTHER" id="PTHR47053">
    <property type="entry name" value="MUREIN DD-ENDOPEPTIDASE MEPH-RELATED"/>
    <property type="match status" value="1"/>
</dbReference>
<evidence type="ECO:0000256" key="3">
    <source>
        <dbReference type="ARBA" id="ARBA00022801"/>
    </source>
</evidence>
<dbReference type="Pfam" id="PF18348">
    <property type="entry name" value="SH3_16"/>
    <property type="match status" value="1"/>
</dbReference>
<dbReference type="RefSeq" id="WP_132776373.1">
    <property type="nucleotide sequence ID" value="NZ_SMBZ01000003.1"/>
</dbReference>
<dbReference type="Proteomes" id="UP000295197">
    <property type="component" value="Unassembled WGS sequence"/>
</dbReference>
<dbReference type="AlphaFoldDB" id="A0A4R3VWD3"/>